<dbReference type="PROSITE" id="PS51484">
    <property type="entry name" value="G8"/>
    <property type="match status" value="1"/>
</dbReference>
<keyword evidence="1" id="KW-0325">Glycoprotein</keyword>
<dbReference type="SMART" id="SM01225">
    <property type="entry name" value="G8"/>
    <property type="match status" value="1"/>
</dbReference>
<dbReference type="Pfam" id="PF10162">
    <property type="entry name" value="G8"/>
    <property type="match status" value="1"/>
</dbReference>
<proteinExistence type="predicted"/>
<dbReference type="Proteomes" id="UP001519460">
    <property type="component" value="Unassembled WGS sequence"/>
</dbReference>
<feature type="non-terminal residue" evidence="3">
    <location>
        <position position="889"/>
    </location>
</feature>
<sequence length="889" mass="98812">HVLLDISPPPLGTITVEEGASLVWGDVDDLTLAVHYILLHGEFHIGAETCRFEKKARIQLIGQSNTHHRIDEDDFGTKAIIVANGGVLELHGKEKTSWTRLAQTLPASNTVPCGFVYNHADHEKNPVAKERQRGLHVMVWDEDGSVFDFLVFKKYDGFGDFFTTIPDGKIIAVLAFGSGGIINKASAKKSISEVTSAITELGGSPISLAEKGDSYAFIGRKGDPQSVQEHHKSGGQDNPAPKGFLHLMDKERGLDFQVAASSAVKFELFRVQRIEVAYPILTLADEVTGWDIGDQIVVAATDFDWEQAEVRTIVDCGGKCSSRQVRVNEEFHYMHWGNFTYNVDERAEVGMLSRSIVIEGVMENECYSHTTAEKKLCDRFQKDTFGGQVRVVKGFTAAHVEGVELYHMGQQNRLGGYPLHFHMVGDAQGQWFRDNSIHHSFSRCVTLHGCHHVEFLGHGFFIEDGVEQNNLLDRNLGIGARHGTLLMSDMTKEWCQQDLGRKLTESCDELSVFWLTHPNNEVTNNAAAGGEGHGYMYVFADLPLGMSHGLNPTNARFYPLKKFHRNSGHSHARTGLFMDSKISTGKLEQEESGIPLNGIIQKENLYDPRDPPNETGQRVWTEMTRATFYKNKENMWLKGGNVRVKHAAMADAPEGFGGGTTGTETGTEVSDSIFIGKTDNTGAPQTRSVQTETKTYTGVYFDHSFVGQPTDPLTALSMYQGPNFIKNTYFDRYQTEHLCVTDSCTETLARPAGAVSWKRDNTYPTMTSSYVQGLKFGFCDGVDNQHWVFHGNSSTTGWKEKDGSLAAYVRDADGSLTGSPNAALVRDFPIYKGDECVDRPDWGMSVCPYRYIKMEILGDDGSLSKTNEDQTPLIIRRDDAPYDEPFIIE</sequence>
<reference evidence="3 4" key="1">
    <citation type="journal article" date="2023" name="Sci. Data">
        <title>Genome assembly of the Korean intertidal mud-creeper Batillaria attramentaria.</title>
        <authorList>
            <person name="Patra A.K."/>
            <person name="Ho P.T."/>
            <person name="Jun S."/>
            <person name="Lee S.J."/>
            <person name="Kim Y."/>
            <person name="Won Y.J."/>
        </authorList>
    </citation>
    <scope>NUCLEOTIDE SEQUENCE [LARGE SCALE GENOMIC DNA]</scope>
    <source>
        <strain evidence="3">Wonlab-2016</strain>
    </source>
</reference>
<evidence type="ECO:0000256" key="1">
    <source>
        <dbReference type="ARBA" id="ARBA00023180"/>
    </source>
</evidence>
<evidence type="ECO:0000259" key="2">
    <source>
        <dbReference type="PROSITE" id="PS51484"/>
    </source>
</evidence>
<gene>
    <name evidence="3" type="ORF">BaRGS_00023964</name>
</gene>
<dbReference type="PANTHER" id="PTHR15535">
    <property type="entry name" value="TRANSMEMBRANE PROTEIN 2-RELATED"/>
    <property type="match status" value="1"/>
</dbReference>
<accession>A0ABD0KCU1</accession>
<keyword evidence="4" id="KW-1185">Reference proteome</keyword>
<feature type="domain" description="G8" evidence="2">
    <location>
        <begin position="1"/>
        <end position="103"/>
    </location>
</feature>
<dbReference type="EMBL" id="JACVVK020000204">
    <property type="protein sequence ID" value="KAK7484790.1"/>
    <property type="molecule type" value="Genomic_DNA"/>
</dbReference>
<organism evidence="3 4">
    <name type="scientific">Batillaria attramentaria</name>
    <dbReference type="NCBI Taxonomy" id="370345"/>
    <lineage>
        <taxon>Eukaryota</taxon>
        <taxon>Metazoa</taxon>
        <taxon>Spiralia</taxon>
        <taxon>Lophotrochozoa</taxon>
        <taxon>Mollusca</taxon>
        <taxon>Gastropoda</taxon>
        <taxon>Caenogastropoda</taxon>
        <taxon>Sorbeoconcha</taxon>
        <taxon>Cerithioidea</taxon>
        <taxon>Batillariidae</taxon>
        <taxon>Batillaria</taxon>
    </lineage>
</organism>
<dbReference type="Pfam" id="PF24606">
    <property type="entry name" value="CEMIP_beta-hel"/>
    <property type="match status" value="1"/>
</dbReference>
<name>A0ABD0KCU1_9CAEN</name>
<evidence type="ECO:0000313" key="4">
    <source>
        <dbReference type="Proteomes" id="UP001519460"/>
    </source>
</evidence>
<comment type="caution">
    <text evidence="3">The sequence shown here is derived from an EMBL/GenBank/DDBJ whole genome shotgun (WGS) entry which is preliminary data.</text>
</comment>
<feature type="non-terminal residue" evidence="3">
    <location>
        <position position="1"/>
    </location>
</feature>
<dbReference type="InterPro" id="IPR055401">
    <property type="entry name" value="CEMIP_beta-hel_dom"/>
</dbReference>
<dbReference type="PANTHER" id="PTHR15535:SF17">
    <property type="entry name" value="TRANSMEMBRANE PROTEIN"/>
    <property type="match status" value="1"/>
</dbReference>
<dbReference type="InterPro" id="IPR052252">
    <property type="entry name" value="CEMIP/CEMIP2"/>
</dbReference>
<dbReference type="InterPro" id="IPR019316">
    <property type="entry name" value="G8_domain"/>
</dbReference>
<evidence type="ECO:0000313" key="3">
    <source>
        <dbReference type="EMBL" id="KAK7484790.1"/>
    </source>
</evidence>
<dbReference type="Pfam" id="PF15711">
    <property type="entry name" value="ILEI"/>
    <property type="match status" value="1"/>
</dbReference>
<dbReference type="AlphaFoldDB" id="A0ABD0KCU1"/>
<protein>
    <recommendedName>
        <fullName evidence="2">G8 domain-containing protein</fullName>
    </recommendedName>
</protein>
<dbReference type="InterPro" id="IPR039477">
    <property type="entry name" value="ILEI/PANDER_dom"/>
</dbReference>